<name>A0ABV4CQY6_9PSEU</name>
<feature type="region of interest" description="Disordered" evidence="1">
    <location>
        <begin position="17"/>
        <end position="38"/>
    </location>
</feature>
<reference evidence="2 3" key="1">
    <citation type="submission" date="2024-08" db="EMBL/GenBank/DDBJ databases">
        <title>Genome mining of Saccharopolyspora cebuensis PGLac3 from Nigerian medicinal plant.</title>
        <authorList>
            <person name="Ezeobiora C.E."/>
            <person name="Igbokwe N.H."/>
            <person name="Amin D.H."/>
            <person name="Mendie U.E."/>
        </authorList>
    </citation>
    <scope>NUCLEOTIDE SEQUENCE [LARGE SCALE GENOMIC DNA]</scope>
    <source>
        <strain evidence="2 3">PGLac3</strain>
    </source>
</reference>
<comment type="caution">
    <text evidence="2">The sequence shown here is derived from an EMBL/GenBank/DDBJ whole genome shotgun (WGS) entry which is preliminary data.</text>
</comment>
<sequence>MDLDSFGILDPPLSATLASPLPEEAAPAPPTVDGHDNVTASRDAYASHLDFRGAVVLNSELVGQVTTPRVRQQGGRGLQDPEALDRLANKYVPPAGLLGNRPGTAFHALLTRGLIILAAEEESGGQFAAGLVLGRELRDLVPHALVVREELVDSEFHFTPEELLSEHEPAAVLLDMREAASEDIDRVLRGLAEFTDHLAKRRSFLIIIVPQEHARQFDERFPERLHRLQRPSPAEVLAHYLDGLPAVDSLLARAGTHESFSLLWPPKVKELADWIADRVAQGTAPVPALDEWLHKEQGGWSDDLRTVIEEHQAAADAEWIALLLAAAALEGASGDAIVSAADLAMAHSSIPSPELPPLLRPSSVVTLSKLGKQKFVSATRTFEQPGLGTWILKHVWREHHMLRWPMRDWMGELPGVLRDMDSTALEQLADRTAALAGEAGPGLVIDLAVRWVLPGDRTHENSPRWPEPYRRSIAARLLTTAATDPSLGRPIRKKLLDWSKTGRPVLQLLAVDVCAGIGAEFPRVAFTRLKHLVGSAHRGVASSARATVRQLAAEVGPSAFLQYLEEWFYAAPPERLELVAESVSEVLAERGWEVDSDTATSFWQQALLSMPPEILRLAVESWLRTAATAHAEAGVAMVESLVTATGHESRRISQLQYASRFSGSALSAGTPEEDGLSETVKHLWTRLDEVDPVWQ</sequence>
<feature type="compositionally biased region" description="Low complexity" evidence="1">
    <location>
        <begin position="17"/>
        <end position="26"/>
    </location>
</feature>
<evidence type="ECO:0000256" key="1">
    <source>
        <dbReference type="SAM" id="MobiDB-lite"/>
    </source>
</evidence>
<accession>A0ABV4CQY6</accession>
<dbReference type="RefSeq" id="WP_345364373.1">
    <property type="nucleotide sequence ID" value="NZ_BAABII010000011.1"/>
</dbReference>
<proteinExistence type="predicted"/>
<dbReference type="EMBL" id="JBGEHV010000101">
    <property type="protein sequence ID" value="MEY8043502.1"/>
    <property type="molecule type" value="Genomic_DNA"/>
</dbReference>
<keyword evidence="3" id="KW-1185">Reference proteome</keyword>
<organism evidence="2 3">
    <name type="scientific">Saccharopolyspora cebuensis</name>
    <dbReference type="NCBI Taxonomy" id="418759"/>
    <lineage>
        <taxon>Bacteria</taxon>
        <taxon>Bacillati</taxon>
        <taxon>Actinomycetota</taxon>
        <taxon>Actinomycetes</taxon>
        <taxon>Pseudonocardiales</taxon>
        <taxon>Pseudonocardiaceae</taxon>
        <taxon>Saccharopolyspora</taxon>
    </lineage>
</organism>
<protein>
    <submittedName>
        <fullName evidence="2">Uncharacterized protein</fullName>
    </submittedName>
</protein>
<evidence type="ECO:0000313" key="3">
    <source>
        <dbReference type="Proteomes" id="UP001564626"/>
    </source>
</evidence>
<gene>
    <name evidence="2" type="ORF">AB8O55_29185</name>
</gene>
<evidence type="ECO:0000313" key="2">
    <source>
        <dbReference type="EMBL" id="MEY8043502.1"/>
    </source>
</evidence>
<dbReference type="Proteomes" id="UP001564626">
    <property type="component" value="Unassembled WGS sequence"/>
</dbReference>